<protein>
    <submittedName>
        <fullName evidence="1">NTE family protein</fullName>
    </submittedName>
</protein>
<dbReference type="SUPFAM" id="SSF52151">
    <property type="entry name" value="FabD/lysophospholipase-like"/>
    <property type="match status" value="1"/>
</dbReference>
<gene>
    <name evidence="1" type="ORF">B0H50_10313</name>
</gene>
<comment type="caution">
    <text evidence="1">The sequence shown here is derived from an EMBL/GenBank/DDBJ whole genome shotgun (WGS) entry which is preliminary data.</text>
</comment>
<name>A0ABX5LNL7_9BACT</name>
<dbReference type="EMBL" id="QGHD01000003">
    <property type="protein sequence ID" value="PWL03721.1"/>
    <property type="molecule type" value="Genomic_DNA"/>
</dbReference>
<evidence type="ECO:0000313" key="2">
    <source>
        <dbReference type="Proteomes" id="UP000245523"/>
    </source>
</evidence>
<organism evidence="1 2">
    <name type="scientific">Hallerella porci</name>
    <dbReference type="NCBI Taxonomy" id="1945871"/>
    <lineage>
        <taxon>Bacteria</taxon>
        <taxon>Pseudomonadati</taxon>
        <taxon>Fibrobacterota</taxon>
        <taxon>Fibrobacteria</taxon>
        <taxon>Fibrobacterales</taxon>
        <taxon>Fibrobacteraceae</taxon>
        <taxon>Hallerella</taxon>
    </lineage>
</organism>
<sequence length="712" mass="79214">MKFGFVVVLLSFALLFAQKESAPKVTLYLGGGTYSPWYSLGVLYAVRDYRIPVDSVVGVSWGAYVGALWSAGFELDDIQRILTDSHFTALLSPKNSPDENSLFHLPIAMNGKPSLAFRYAFFGDSLGYAHFRSKKLEADSAFTEEKFFRFQIEESLLRADSFVVPFTALICDGGKLRAGSVKESLPFSKTSGENCPTFLPADSSAAIYVSAHPLRNNGKDSPFLIAGFENELEQIHLRKENSAAPIVLIRPHSFSEDSPLALMQTGYADVEKKRGEFAAIVNEERDRSAAKDSILPRFQIEPSFENFSSAYYSHISSFWNPADTGMQAPKNFLKKMEQSPFYDSVQIAMDSLGIAKVSGFASSVLEFRVGGFGSNISGPLAYAGMDFRYIDQFEYAFSLDAFVGEYSYAVRPAVHIRGMLSGKGDLFLSGNISKKRPLKSYFSELDENLKIHEVRENDLTFGFAMKQNFADVKVSILLGESEFKTAEQEEFGTLHVNSLSPDLTVERKSENFAEWFGESGYRLRGNFGLRSVNLTAAGFGDAPLYISSTFDAEGEISPLSFFTLGAGAAGGVNIRRKSGEGYVYPDPLQVSSEKTALAVDNWYRLHPAISPWNATWNFSEIASHHYAVARAHFGLHAGFVGAWVFAAYMRDFEENPSVDLAADRFLFEPLLRFAYRSLDLRLGMSRIISAKDFSDFSDFDDYHYFFQVGGSW</sequence>
<proteinExistence type="predicted"/>
<dbReference type="Proteomes" id="UP000245523">
    <property type="component" value="Unassembled WGS sequence"/>
</dbReference>
<dbReference type="RefSeq" id="WP_146129218.1">
    <property type="nucleotide sequence ID" value="NZ_JAXEIU010000057.1"/>
</dbReference>
<dbReference type="InterPro" id="IPR016035">
    <property type="entry name" value="Acyl_Trfase/lysoPLipase"/>
</dbReference>
<accession>A0ABX5LNL7</accession>
<dbReference type="Gene3D" id="3.40.1090.10">
    <property type="entry name" value="Cytosolic phospholipase A2 catalytic domain"/>
    <property type="match status" value="1"/>
</dbReference>
<keyword evidence="2" id="KW-1185">Reference proteome</keyword>
<evidence type="ECO:0000313" key="1">
    <source>
        <dbReference type="EMBL" id="PWL03721.1"/>
    </source>
</evidence>
<reference evidence="1 2" key="1">
    <citation type="submission" date="2018-05" db="EMBL/GenBank/DDBJ databases">
        <title>Animal gut microbial communities from fecal samples from Wisconsin, USA.</title>
        <authorList>
            <person name="Neumann A."/>
        </authorList>
    </citation>
    <scope>NUCLEOTIDE SEQUENCE [LARGE SCALE GENOMIC DNA]</scope>
    <source>
        <strain evidence="1 2">UWS4</strain>
    </source>
</reference>